<gene>
    <name evidence="1" type="ORF">CAter282_2079</name>
</gene>
<dbReference type="AlphaFoldDB" id="A0A127QIH0"/>
<proteinExistence type="predicted"/>
<evidence type="ECO:0000313" key="2">
    <source>
        <dbReference type="Proteomes" id="UP000071778"/>
    </source>
</evidence>
<name>A0A127QIH0_9BURK</name>
<dbReference type="OrthoDB" id="8687764at2"/>
<reference evidence="1 2" key="1">
    <citation type="submission" date="2015-11" db="EMBL/GenBank/DDBJ databases">
        <title>Exploring the genomic traits of fungus-feeding bacterial genus Collimonas.</title>
        <authorList>
            <person name="Song C."/>
            <person name="Schmidt R."/>
            <person name="de Jager V."/>
            <person name="Krzyzanowska D."/>
            <person name="Jongedijk E."/>
            <person name="Cankar K."/>
            <person name="Beekwilder J."/>
            <person name="van Veen A."/>
            <person name="de Boer W."/>
            <person name="van Veen J.A."/>
            <person name="Garbeva P."/>
        </authorList>
    </citation>
    <scope>NUCLEOTIDE SEQUENCE [LARGE SCALE GENOMIC DNA]</scope>
    <source>
        <strain evidence="1 2">Ter282</strain>
    </source>
</reference>
<dbReference type="Proteomes" id="UP000071778">
    <property type="component" value="Chromosome"/>
</dbReference>
<dbReference type="PATRIC" id="fig|279058.17.peg.2229"/>
<dbReference type="EMBL" id="CP013235">
    <property type="protein sequence ID" value="AMP09837.1"/>
    <property type="molecule type" value="Genomic_DNA"/>
</dbReference>
<organism evidence="1 2">
    <name type="scientific">Collimonas arenae</name>
    <dbReference type="NCBI Taxonomy" id="279058"/>
    <lineage>
        <taxon>Bacteria</taxon>
        <taxon>Pseudomonadati</taxon>
        <taxon>Pseudomonadota</taxon>
        <taxon>Betaproteobacteria</taxon>
        <taxon>Burkholderiales</taxon>
        <taxon>Oxalobacteraceae</taxon>
        <taxon>Collimonas</taxon>
    </lineage>
</organism>
<keyword evidence="2" id="KW-1185">Reference proteome</keyword>
<protein>
    <submittedName>
        <fullName evidence="1">Uncharacterized protein</fullName>
    </submittedName>
</protein>
<accession>A0A127QIH0</accession>
<dbReference type="RefSeq" id="WP_061533263.1">
    <property type="nucleotide sequence ID" value="NZ_CP013233.1"/>
</dbReference>
<evidence type="ECO:0000313" key="1">
    <source>
        <dbReference type="EMBL" id="AMP09837.1"/>
    </source>
</evidence>
<sequence length="86" mass="9217">MTTLVAGPSLTASGDLSFTAGLADGRKQQFQMSKAVLYEYFGAKDGSATELICAFGYGVDRILDVAESKHCRDTDGLILIECSDFQ</sequence>